<organism evidence="1">
    <name type="scientific">mine drainage metagenome</name>
    <dbReference type="NCBI Taxonomy" id="410659"/>
    <lineage>
        <taxon>unclassified sequences</taxon>
        <taxon>metagenomes</taxon>
        <taxon>ecological metagenomes</taxon>
    </lineage>
</organism>
<name>A0A1J5SZL9_9ZZZZ</name>
<gene>
    <name evidence="1" type="ORF">GALL_51700</name>
</gene>
<accession>A0A1J5SZL9</accession>
<comment type="caution">
    <text evidence="1">The sequence shown here is derived from an EMBL/GenBank/DDBJ whole genome shotgun (WGS) entry which is preliminary data.</text>
</comment>
<dbReference type="AlphaFoldDB" id="A0A1J5SZL9"/>
<evidence type="ECO:0000313" key="1">
    <source>
        <dbReference type="EMBL" id="OIR14033.1"/>
    </source>
</evidence>
<dbReference type="EMBL" id="MLJW01000013">
    <property type="protein sequence ID" value="OIR14033.1"/>
    <property type="molecule type" value="Genomic_DNA"/>
</dbReference>
<proteinExistence type="predicted"/>
<reference evidence="1" key="1">
    <citation type="submission" date="2016-10" db="EMBL/GenBank/DDBJ databases">
        <title>Sequence of Gallionella enrichment culture.</title>
        <authorList>
            <person name="Poehlein A."/>
            <person name="Muehling M."/>
            <person name="Daniel R."/>
        </authorList>
    </citation>
    <scope>NUCLEOTIDE SEQUENCE</scope>
</reference>
<sequence length="128" mass="14434">MKKSLHILALLLFALIQCFAPLVHAHVDGIQAAAPSFHAHDIPRHIATRHSAIIELSQYHLESYESQAISIPHEHPRDNAPFVAHLFPASTHPYPPHITISIVEPYDTPRSRISPYRRPHTQAPPYPV</sequence>
<protein>
    <submittedName>
        <fullName evidence="1">Uncharacterized protein</fullName>
    </submittedName>
</protein>